<dbReference type="Gene3D" id="3.30.710.10">
    <property type="entry name" value="Potassium Channel Kv1.1, Chain A"/>
    <property type="match status" value="1"/>
</dbReference>
<sequence length="370" mass="41182">MAMNTFANVERDTTFWFNDANIILIAHGDVAFRVHESVLALHSEVFAGMFQETLSVTQGLDDERIDGCPIVLLDDTAYDILQLLLVIYGFNRLKTPEETTFPILAALTRAGDKYVVTGVHDIVNECAHLLISMVPATLDDYEEASKSRSALEFESHHAVEALHVFRLIDLGADALRTLSFILYLCAQLDENELRSGTARADGTPEVLSGADLDRVLALKRELQRRGKQAVHEARYDFKGPEENCERYDEDGNMVERGLEECDIGYDESVVNCITQRVRDGYGRGDLFNPRLLDTMHDALRRDLVCYSCMKPKLSKQVQLREDAWDALSDLQVPARPEARGFGPASDGRGFVEPQAGPPGRLRPSPGLGPA</sequence>
<evidence type="ECO:0000259" key="2">
    <source>
        <dbReference type="PROSITE" id="PS50097"/>
    </source>
</evidence>
<accession>A0A371CQP2</accession>
<dbReference type="SMART" id="SM00225">
    <property type="entry name" value="BTB"/>
    <property type="match status" value="1"/>
</dbReference>
<dbReference type="STRING" id="139420.A0A371CQP2"/>
<feature type="domain" description="BTB" evidence="2">
    <location>
        <begin position="20"/>
        <end position="97"/>
    </location>
</feature>
<evidence type="ECO:0000313" key="4">
    <source>
        <dbReference type="Proteomes" id="UP000256964"/>
    </source>
</evidence>
<dbReference type="SUPFAM" id="SSF54695">
    <property type="entry name" value="POZ domain"/>
    <property type="match status" value="1"/>
</dbReference>
<proteinExistence type="predicted"/>
<dbReference type="InterPro" id="IPR011333">
    <property type="entry name" value="SKP1/BTB/POZ_sf"/>
</dbReference>
<dbReference type="InterPro" id="IPR000210">
    <property type="entry name" value="BTB/POZ_dom"/>
</dbReference>
<dbReference type="OrthoDB" id="3217871at2759"/>
<gene>
    <name evidence="3" type="ORF">OH76DRAFT_1488561</name>
</gene>
<dbReference type="EMBL" id="KZ857481">
    <property type="protein sequence ID" value="RDX42599.1"/>
    <property type="molecule type" value="Genomic_DNA"/>
</dbReference>
<keyword evidence="4" id="KW-1185">Reference proteome</keyword>
<protein>
    <recommendedName>
        <fullName evidence="2">BTB domain-containing protein</fullName>
    </recommendedName>
</protein>
<dbReference type="Pfam" id="PF00651">
    <property type="entry name" value="BTB"/>
    <property type="match status" value="1"/>
</dbReference>
<dbReference type="Proteomes" id="UP000256964">
    <property type="component" value="Unassembled WGS sequence"/>
</dbReference>
<feature type="region of interest" description="Disordered" evidence="1">
    <location>
        <begin position="332"/>
        <end position="370"/>
    </location>
</feature>
<reference evidence="3 4" key="1">
    <citation type="journal article" date="2018" name="Biotechnol. Biofuels">
        <title>Integrative visual omics of the white-rot fungus Polyporus brumalis exposes the biotechnological potential of its oxidative enzymes for delignifying raw plant biomass.</title>
        <authorList>
            <person name="Miyauchi S."/>
            <person name="Rancon A."/>
            <person name="Drula E."/>
            <person name="Hage H."/>
            <person name="Chaduli D."/>
            <person name="Favel A."/>
            <person name="Grisel S."/>
            <person name="Henrissat B."/>
            <person name="Herpoel-Gimbert I."/>
            <person name="Ruiz-Duenas F.J."/>
            <person name="Chevret D."/>
            <person name="Hainaut M."/>
            <person name="Lin J."/>
            <person name="Wang M."/>
            <person name="Pangilinan J."/>
            <person name="Lipzen A."/>
            <person name="Lesage-Meessen L."/>
            <person name="Navarro D."/>
            <person name="Riley R."/>
            <person name="Grigoriev I.V."/>
            <person name="Zhou S."/>
            <person name="Raouche S."/>
            <person name="Rosso M.N."/>
        </authorList>
    </citation>
    <scope>NUCLEOTIDE SEQUENCE [LARGE SCALE GENOMIC DNA]</scope>
    <source>
        <strain evidence="3 4">BRFM 1820</strain>
    </source>
</reference>
<dbReference type="PROSITE" id="PS50097">
    <property type="entry name" value="BTB"/>
    <property type="match status" value="1"/>
</dbReference>
<dbReference type="CDD" id="cd18186">
    <property type="entry name" value="BTB_POZ_ZBTB_KLHL-like"/>
    <property type="match status" value="1"/>
</dbReference>
<name>A0A371CQP2_9APHY</name>
<dbReference type="AlphaFoldDB" id="A0A371CQP2"/>
<feature type="compositionally biased region" description="Low complexity" evidence="1">
    <location>
        <begin position="357"/>
        <end position="370"/>
    </location>
</feature>
<evidence type="ECO:0000313" key="3">
    <source>
        <dbReference type="EMBL" id="RDX42599.1"/>
    </source>
</evidence>
<organism evidence="3 4">
    <name type="scientific">Lentinus brumalis</name>
    <dbReference type="NCBI Taxonomy" id="2498619"/>
    <lineage>
        <taxon>Eukaryota</taxon>
        <taxon>Fungi</taxon>
        <taxon>Dikarya</taxon>
        <taxon>Basidiomycota</taxon>
        <taxon>Agaricomycotina</taxon>
        <taxon>Agaricomycetes</taxon>
        <taxon>Polyporales</taxon>
        <taxon>Polyporaceae</taxon>
        <taxon>Lentinus</taxon>
    </lineage>
</organism>
<evidence type="ECO:0000256" key="1">
    <source>
        <dbReference type="SAM" id="MobiDB-lite"/>
    </source>
</evidence>